<accession>A0AB35Q5Y2</accession>
<dbReference type="RefSeq" id="WP_101827190.1">
    <property type="nucleotide sequence ID" value="NZ_CP116214.1"/>
</dbReference>
<evidence type="ECO:0000256" key="1">
    <source>
        <dbReference type="SAM" id="MobiDB-lite"/>
    </source>
</evidence>
<organism evidence="2 3">
    <name type="scientific">Klebsiella michiganensis</name>
    <dbReference type="NCBI Taxonomy" id="1134687"/>
    <lineage>
        <taxon>Bacteria</taxon>
        <taxon>Pseudomonadati</taxon>
        <taxon>Pseudomonadota</taxon>
        <taxon>Gammaproteobacteria</taxon>
        <taxon>Enterobacterales</taxon>
        <taxon>Enterobacteriaceae</taxon>
        <taxon>Klebsiella/Raoultella group</taxon>
        <taxon>Klebsiella</taxon>
    </lineage>
</organism>
<dbReference type="Proteomes" id="UP001249822">
    <property type="component" value="Unassembled WGS sequence"/>
</dbReference>
<evidence type="ECO:0000313" key="3">
    <source>
        <dbReference type="Proteomes" id="UP001249822"/>
    </source>
</evidence>
<comment type="caution">
    <text evidence="2">The sequence shown here is derived from an EMBL/GenBank/DDBJ whole genome shotgun (WGS) entry which is preliminary data.</text>
</comment>
<evidence type="ECO:0000313" key="2">
    <source>
        <dbReference type="EMBL" id="MDS7903727.1"/>
    </source>
</evidence>
<dbReference type="AlphaFoldDB" id="A0AB35Q5Y2"/>
<reference evidence="2" key="2">
    <citation type="submission" date="2023-01" db="EMBL/GenBank/DDBJ databases">
        <authorList>
            <person name="Du H."/>
            <person name="Wan W."/>
        </authorList>
    </citation>
    <scope>NUCLEOTIDE SEQUENCE</scope>
    <source>
        <strain evidence="2">HD1688</strain>
    </source>
</reference>
<proteinExistence type="predicted"/>
<dbReference type="EMBL" id="JAQSKY010000061">
    <property type="protein sequence ID" value="MDS7903727.1"/>
    <property type="molecule type" value="Genomic_DNA"/>
</dbReference>
<name>A0AB35Q5Y2_9ENTR</name>
<protein>
    <submittedName>
        <fullName evidence="2">Uncharacterized protein</fullName>
    </submittedName>
</protein>
<sequence length="66" mass="6911">MAASLYCPCSPEIPGRGVNALPGLPPRRRLETRSPGKRSATGENGLMLTVTLGVILCVIGSRKFGS</sequence>
<gene>
    <name evidence="2" type="ORF">PTQ40_32815</name>
</gene>
<reference evidence="2" key="1">
    <citation type="journal article" date="2023" name="Front. Microbiol.">
        <title>Genomic characterization of carbapenem-resistant Klebsiella oxytoca complex in China: a multi-center study.</title>
        <authorList>
            <person name="Wan W."/>
            <person name="Yang X."/>
            <person name="Yu H."/>
            <person name="Wang M."/>
            <person name="Jia W."/>
            <person name="Huang B."/>
            <person name="Qu F."/>
            <person name="Shan B."/>
            <person name="Tang Y.W."/>
            <person name="Chen L."/>
            <person name="Du H."/>
        </authorList>
    </citation>
    <scope>NUCLEOTIDE SEQUENCE</scope>
    <source>
        <strain evidence="2">HD1688</strain>
    </source>
</reference>
<feature type="region of interest" description="Disordered" evidence="1">
    <location>
        <begin position="18"/>
        <end position="42"/>
    </location>
</feature>